<evidence type="ECO:0000313" key="1">
    <source>
        <dbReference type="EMBL" id="KAJ7681412.1"/>
    </source>
</evidence>
<comment type="caution">
    <text evidence="1">The sequence shown here is derived from an EMBL/GenBank/DDBJ whole genome shotgun (WGS) entry which is preliminary data.</text>
</comment>
<gene>
    <name evidence="1" type="ORF">B0H17DRAFT_1076368</name>
</gene>
<name>A0AAD7D6M2_MYCRO</name>
<organism evidence="1 2">
    <name type="scientific">Mycena rosella</name>
    <name type="common">Pink bonnet</name>
    <name type="synonym">Agaricus rosellus</name>
    <dbReference type="NCBI Taxonomy" id="1033263"/>
    <lineage>
        <taxon>Eukaryota</taxon>
        <taxon>Fungi</taxon>
        <taxon>Dikarya</taxon>
        <taxon>Basidiomycota</taxon>
        <taxon>Agaricomycotina</taxon>
        <taxon>Agaricomycetes</taxon>
        <taxon>Agaricomycetidae</taxon>
        <taxon>Agaricales</taxon>
        <taxon>Marasmiineae</taxon>
        <taxon>Mycenaceae</taxon>
        <taxon>Mycena</taxon>
    </lineage>
</organism>
<sequence length="97" mass="10921">MLRTRQSLLATALQRVRGWLCPRSPGPLLTIMSVAQKELQCLGFRIFVATPQAIQSELIGSKFHRVLDSLNRWLPNPGLRQVSPIPAARVKLSTDFR</sequence>
<evidence type="ECO:0000313" key="2">
    <source>
        <dbReference type="Proteomes" id="UP001221757"/>
    </source>
</evidence>
<dbReference type="AlphaFoldDB" id="A0AAD7D6M2"/>
<proteinExistence type="predicted"/>
<reference evidence="1" key="1">
    <citation type="submission" date="2023-03" db="EMBL/GenBank/DDBJ databases">
        <title>Massive genome expansion in bonnet fungi (Mycena s.s.) driven by repeated elements and novel gene families across ecological guilds.</title>
        <authorList>
            <consortium name="Lawrence Berkeley National Laboratory"/>
            <person name="Harder C.B."/>
            <person name="Miyauchi S."/>
            <person name="Viragh M."/>
            <person name="Kuo A."/>
            <person name="Thoen E."/>
            <person name="Andreopoulos B."/>
            <person name="Lu D."/>
            <person name="Skrede I."/>
            <person name="Drula E."/>
            <person name="Henrissat B."/>
            <person name="Morin E."/>
            <person name="Kohler A."/>
            <person name="Barry K."/>
            <person name="LaButti K."/>
            <person name="Morin E."/>
            <person name="Salamov A."/>
            <person name="Lipzen A."/>
            <person name="Mereny Z."/>
            <person name="Hegedus B."/>
            <person name="Baldrian P."/>
            <person name="Stursova M."/>
            <person name="Weitz H."/>
            <person name="Taylor A."/>
            <person name="Grigoriev I.V."/>
            <person name="Nagy L.G."/>
            <person name="Martin F."/>
            <person name="Kauserud H."/>
        </authorList>
    </citation>
    <scope>NUCLEOTIDE SEQUENCE</scope>
    <source>
        <strain evidence="1">CBHHK067</strain>
    </source>
</reference>
<protein>
    <submittedName>
        <fullName evidence="1">Uncharacterized protein</fullName>
    </submittedName>
</protein>
<keyword evidence="2" id="KW-1185">Reference proteome</keyword>
<dbReference type="EMBL" id="JARKIE010000118">
    <property type="protein sequence ID" value="KAJ7681412.1"/>
    <property type="molecule type" value="Genomic_DNA"/>
</dbReference>
<accession>A0AAD7D6M2</accession>
<dbReference type="Proteomes" id="UP001221757">
    <property type="component" value="Unassembled WGS sequence"/>
</dbReference>